<sequence>MQLKAFVVRNSSYIAAIKAGSASVKITCGVDPHVASLICYNIHLCASFVLSSVS</sequence>
<keyword evidence="2" id="KW-1185">Reference proteome</keyword>
<feature type="non-terminal residue" evidence="1">
    <location>
        <position position="54"/>
    </location>
</feature>
<accession>A0A9N9EX81</accession>
<dbReference type="AlphaFoldDB" id="A0A9N9EX81"/>
<evidence type="ECO:0000313" key="2">
    <source>
        <dbReference type="Proteomes" id="UP000789405"/>
    </source>
</evidence>
<organism evidence="1 2">
    <name type="scientific">Dentiscutata erythropus</name>
    <dbReference type="NCBI Taxonomy" id="1348616"/>
    <lineage>
        <taxon>Eukaryota</taxon>
        <taxon>Fungi</taxon>
        <taxon>Fungi incertae sedis</taxon>
        <taxon>Mucoromycota</taxon>
        <taxon>Glomeromycotina</taxon>
        <taxon>Glomeromycetes</taxon>
        <taxon>Diversisporales</taxon>
        <taxon>Gigasporaceae</taxon>
        <taxon>Dentiscutata</taxon>
    </lineage>
</organism>
<name>A0A9N9EX81_9GLOM</name>
<gene>
    <name evidence="1" type="ORF">DERYTH_LOCUS12579</name>
</gene>
<comment type="caution">
    <text evidence="1">The sequence shown here is derived from an EMBL/GenBank/DDBJ whole genome shotgun (WGS) entry which is preliminary data.</text>
</comment>
<proteinExistence type="predicted"/>
<protein>
    <submittedName>
        <fullName evidence="1">15995_t:CDS:1</fullName>
    </submittedName>
</protein>
<dbReference type="Proteomes" id="UP000789405">
    <property type="component" value="Unassembled WGS sequence"/>
</dbReference>
<evidence type="ECO:0000313" key="1">
    <source>
        <dbReference type="EMBL" id="CAG8694373.1"/>
    </source>
</evidence>
<dbReference type="EMBL" id="CAJVPY010008334">
    <property type="protein sequence ID" value="CAG8694373.1"/>
    <property type="molecule type" value="Genomic_DNA"/>
</dbReference>
<reference evidence="1" key="1">
    <citation type="submission" date="2021-06" db="EMBL/GenBank/DDBJ databases">
        <authorList>
            <person name="Kallberg Y."/>
            <person name="Tangrot J."/>
            <person name="Rosling A."/>
        </authorList>
    </citation>
    <scope>NUCLEOTIDE SEQUENCE</scope>
    <source>
        <strain evidence="1">MA453B</strain>
    </source>
</reference>